<dbReference type="RefSeq" id="WP_211871295.1">
    <property type="nucleotide sequence ID" value="NZ_JAAEDI010000030.1"/>
</dbReference>
<keyword evidence="1" id="KW-0812">Transmembrane</keyword>
<evidence type="ECO:0000256" key="1">
    <source>
        <dbReference type="SAM" id="Phobius"/>
    </source>
</evidence>
<evidence type="ECO:0000256" key="2">
    <source>
        <dbReference type="SAM" id="SignalP"/>
    </source>
</evidence>
<dbReference type="EMBL" id="JAAEDI010000030">
    <property type="protein sequence ID" value="MBR0652583.1"/>
    <property type="molecule type" value="Genomic_DNA"/>
</dbReference>
<proteinExistence type="predicted"/>
<evidence type="ECO:0008006" key="5">
    <source>
        <dbReference type="Google" id="ProtNLM"/>
    </source>
</evidence>
<feature type="transmembrane region" description="Helical" evidence="1">
    <location>
        <begin position="242"/>
        <end position="263"/>
    </location>
</feature>
<keyword evidence="2" id="KW-0732">Signal</keyword>
<sequence>MIRGAMLVLLCALAGGARAQAPLVPPPAAAPPPPSVAANTPQLTADLSTNQVEISTGFTGSSVMVFGATERLIGPQTDEDVIVVAWGPPQATVVRRKVNVLGFWLNGPSATFREMPGFYAIAATRPVWQVLPEDARRAGRLGLDALPLRASGSQAPAFRAALLELKQDDGRWQEYASPVTVAGGRLFSARISFPDTVQTGDYRIEVLLVREQRVIARQELFLRVDRVGTAASIAYVAHTQPVIYGVGCILLAALAGWLGSVMFRRS</sequence>
<name>A0ABS5ENJ2_9PROT</name>
<evidence type="ECO:0000313" key="3">
    <source>
        <dbReference type="EMBL" id="MBR0652583.1"/>
    </source>
</evidence>
<protein>
    <recommendedName>
        <fullName evidence="5">TIGR02186 family protein</fullName>
    </recommendedName>
</protein>
<dbReference type="Pfam" id="PF09608">
    <property type="entry name" value="Alph_Pro_TM"/>
    <property type="match status" value="1"/>
</dbReference>
<keyword evidence="1" id="KW-1133">Transmembrane helix</keyword>
<comment type="caution">
    <text evidence="3">The sequence shown here is derived from an EMBL/GenBank/DDBJ whole genome shotgun (WGS) entry which is preliminary data.</text>
</comment>
<keyword evidence="4" id="KW-1185">Reference proteome</keyword>
<dbReference type="InterPro" id="IPR019088">
    <property type="entry name" value="CHP02186-rel_TM"/>
</dbReference>
<dbReference type="Proteomes" id="UP000698752">
    <property type="component" value="Unassembled WGS sequence"/>
</dbReference>
<feature type="signal peptide" evidence="2">
    <location>
        <begin position="1"/>
        <end position="19"/>
    </location>
</feature>
<evidence type="ECO:0000313" key="4">
    <source>
        <dbReference type="Proteomes" id="UP000698752"/>
    </source>
</evidence>
<accession>A0ABS5ENJ2</accession>
<organism evidence="3 4">
    <name type="scientific">Neoroseomonas terrae</name>
    <dbReference type="NCBI Taxonomy" id="424799"/>
    <lineage>
        <taxon>Bacteria</taxon>
        <taxon>Pseudomonadati</taxon>
        <taxon>Pseudomonadota</taxon>
        <taxon>Alphaproteobacteria</taxon>
        <taxon>Acetobacterales</taxon>
        <taxon>Acetobacteraceae</taxon>
        <taxon>Neoroseomonas</taxon>
    </lineage>
</organism>
<reference evidence="4" key="1">
    <citation type="journal article" date="2021" name="Syst. Appl. Microbiol.">
        <title>Roseomonas hellenica sp. nov., isolated from roots of wild-growing Alkanna tinctoria.</title>
        <authorList>
            <person name="Rat A."/>
            <person name="Naranjo H.D."/>
            <person name="Lebbe L."/>
            <person name="Cnockaert M."/>
            <person name="Krigas N."/>
            <person name="Grigoriadou K."/>
            <person name="Maloupa E."/>
            <person name="Willems A."/>
        </authorList>
    </citation>
    <scope>NUCLEOTIDE SEQUENCE [LARGE SCALE GENOMIC DNA]</scope>
    <source>
        <strain evidence="4">LMG 31159</strain>
    </source>
</reference>
<gene>
    <name evidence="3" type="ORF">GXW78_23200</name>
</gene>
<feature type="chain" id="PRO_5046582122" description="TIGR02186 family protein" evidence="2">
    <location>
        <begin position="20"/>
        <end position="266"/>
    </location>
</feature>
<keyword evidence="1" id="KW-0472">Membrane</keyword>